<organism evidence="3 4">
    <name type="scientific">Paspalum vaginatum</name>
    <name type="common">seashore paspalum</name>
    <dbReference type="NCBI Taxonomy" id="158149"/>
    <lineage>
        <taxon>Eukaryota</taxon>
        <taxon>Viridiplantae</taxon>
        <taxon>Streptophyta</taxon>
        <taxon>Embryophyta</taxon>
        <taxon>Tracheophyta</taxon>
        <taxon>Spermatophyta</taxon>
        <taxon>Magnoliopsida</taxon>
        <taxon>Liliopsida</taxon>
        <taxon>Poales</taxon>
        <taxon>Poaceae</taxon>
        <taxon>PACMAD clade</taxon>
        <taxon>Panicoideae</taxon>
        <taxon>Andropogonodae</taxon>
        <taxon>Paspaleae</taxon>
        <taxon>Paspalinae</taxon>
        <taxon>Paspalum</taxon>
    </lineage>
</organism>
<reference evidence="3 4" key="1">
    <citation type="submission" date="2022-10" db="EMBL/GenBank/DDBJ databases">
        <title>WGS assembly of Paspalum vaginatum 540-79.</title>
        <authorList>
            <person name="Sun G."/>
            <person name="Wase N."/>
            <person name="Shu S."/>
            <person name="Jenkins J."/>
            <person name="Zhou B."/>
            <person name="Torres-Rodriguez J."/>
            <person name="Chen C."/>
            <person name="Sandor L."/>
            <person name="Plott C."/>
            <person name="Yoshinga Y."/>
            <person name="Daum C."/>
            <person name="Qi P."/>
            <person name="Barry K."/>
            <person name="Lipzen A."/>
            <person name="Berry L."/>
            <person name="Pedersen C."/>
            <person name="Gottilla T."/>
            <person name="Foltz A."/>
            <person name="Yu H."/>
            <person name="O'Malley R."/>
            <person name="Zhang C."/>
            <person name="Devos K."/>
            <person name="Sigmon B."/>
            <person name="Yu B."/>
            <person name="Obata T."/>
            <person name="Schmutz J."/>
            <person name="Schnable J."/>
        </authorList>
    </citation>
    <scope>NUCLEOTIDE SEQUENCE [LARGE SCALE GENOMIC DNA]</scope>
    <source>
        <strain evidence="4">cv. 540-79</strain>
    </source>
</reference>
<dbReference type="InterPro" id="IPR059179">
    <property type="entry name" value="MLKL-like_MCAfunc"/>
</dbReference>
<dbReference type="PANTHER" id="PTHR35832:SF6">
    <property type="entry name" value="EXPRESSED PROTEIN"/>
    <property type="match status" value="1"/>
</dbReference>
<keyword evidence="4" id="KW-1185">Reference proteome</keyword>
<dbReference type="PANTHER" id="PTHR35832">
    <property type="entry name" value="OS12G0248400 PROTEIN-RELATED"/>
    <property type="match status" value="1"/>
</dbReference>
<dbReference type="CDD" id="cd21037">
    <property type="entry name" value="MLKL_NTD"/>
    <property type="match status" value="1"/>
</dbReference>
<feature type="domain" description="DUF7792" evidence="2">
    <location>
        <begin position="11"/>
        <end position="117"/>
    </location>
</feature>
<dbReference type="Pfam" id="PF25055">
    <property type="entry name" value="DUF7792"/>
    <property type="match status" value="1"/>
</dbReference>
<proteinExistence type="predicted"/>
<feature type="compositionally biased region" description="Basic and acidic residues" evidence="1">
    <location>
        <begin position="158"/>
        <end position="168"/>
    </location>
</feature>
<name>A0A9W7XAB9_9POAL</name>
<dbReference type="OrthoDB" id="696008at2759"/>
<accession>A0A9W7XAB9</accession>
<gene>
    <name evidence="3" type="ORF">BS78_K271100</name>
</gene>
<dbReference type="InterPro" id="IPR056694">
    <property type="entry name" value="DUF7792"/>
</dbReference>
<sequence>MEPMSIVGGILKLLKAIAKAEKEARQNRTRCRELARRAEVVASVLRDSKASARGDAPPTRRRILGRLKDALDDALKLVESCQRRDGLFYRLVNSRAKAAKFNDIDKRITSCLVDLNAATGVSMETKINQLADAARGHPGANKSKKQTNAGNTPPKGAVKNDNKGEQKGGGKGGKRRRGKKVASAARPPVPPLIAHGRAPFYPNGHGYTYPDYHHSIEEDPTSCAVM</sequence>
<comment type="caution">
    <text evidence="3">The sequence shown here is derived from an EMBL/GenBank/DDBJ whole genome shotgun (WGS) entry which is preliminary data.</text>
</comment>
<dbReference type="AlphaFoldDB" id="A0A9W7XAB9"/>
<dbReference type="InterPro" id="IPR036537">
    <property type="entry name" value="Adaptor_Cbl_N_dom_sf"/>
</dbReference>
<evidence type="ECO:0000313" key="3">
    <source>
        <dbReference type="EMBL" id="KAJ1255259.1"/>
    </source>
</evidence>
<evidence type="ECO:0000313" key="4">
    <source>
        <dbReference type="Proteomes" id="UP001164776"/>
    </source>
</evidence>
<dbReference type="Gene3D" id="1.20.930.20">
    <property type="entry name" value="Adaptor protein Cbl, N-terminal domain"/>
    <property type="match status" value="1"/>
</dbReference>
<evidence type="ECO:0000256" key="1">
    <source>
        <dbReference type="SAM" id="MobiDB-lite"/>
    </source>
</evidence>
<dbReference type="GO" id="GO:0007166">
    <property type="term" value="P:cell surface receptor signaling pathway"/>
    <property type="evidence" value="ECO:0007669"/>
    <property type="project" value="InterPro"/>
</dbReference>
<feature type="region of interest" description="Disordered" evidence="1">
    <location>
        <begin position="134"/>
        <end position="200"/>
    </location>
</feature>
<dbReference type="Proteomes" id="UP001164776">
    <property type="component" value="Unassembled WGS sequence"/>
</dbReference>
<evidence type="ECO:0000259" key="2">
    <source>
        <dbReference type="Pfam" id="PF25055"/>
    </source>
</evidence>
<protein>
    <recommendedName>
        <fullName evidence="2">DUF7792 domain-containing protein</fullName>
    </recommendedName>
</protein>
<dbReference type="EMBL" id="MU629770">
    <property type="protein sequence ID" value="KAJ1255259.1"/>
    <property type="molecule type" value="Genomic_DNA"/>
</dbReference>